<protein>
    <submittedName>
        <fullName evidence="3">Colicin import membrane protein</fullName>
    </submittedName>
</protein>
<dbReference type="Gene3D" id="3.30.1150.10">
    <property type="match status" value="1"/>
</dbReference>
<keyword evidence="2" id="KW-0812">Transmembrane</keyword>
<keyword evidence="2" id="KW-1133">Transmembrane helix</keyword>
<evidence type="ECO:0000313" key="3">
    <source>
        <dbReference type="EMBL" id="BAS68063.1"/>
    </source>
</evidence>
<accession>A0A0N7KBH9</accession>
<evidence type="ECO:0000256" key="1">
    <source>
        <dbReference type="SAM" id="MobiDB-lite"/>
    </source>
</evidence>
<gene>
    <name evidence="3" type="primary">tolA</name>
    <name evidence="3" type="ORF">BSEPE_1073</name>
</gene>
<feature type="compositionally biased region" description="Basic residues" evidence="1">
    <location>
        <begin position="109"/>
        <end position="131"/>
    </location>
</feature>
<feature type="transmembrane region" description="Helical" evidence="2">
    <location>
        <begin position="18"/>
        <end position="36"/>
    </location>
</feature>
<dbReference type="SUPFAM" id="SSF74653">
    <property type="entry name" value="TolA/TonB C-terminal domain"/>
    <property type="match status" value="1"/>
</dbReference>
<evidence type="ECO:0000313" key="4">
    <source>
        <dbReference type="Proteomes" id="UP000067399"/>
    </source>
</evidence>
<feature type="region of interest" description="Disordered" evidence="1">
    <location>
        <begin position="109"/>
        <end position="146"/>
    </location>
</feature>
<organism evidence="3 4">
    <name type="scientific">endosymbiont of Bathymodiolus septemdierum str. Myojin knoll</name>
    <dbReference type="NCBI Taxonomy" id="1303921"/>
    <lineage>
        <taxon>Bacteria</taxon>
        <taxon>Pseudomonadati</taxon>
        <taxon>Pseudomonadota</taxon>
        <taxon>Gammaproteobacteria</taxon>
        <taxon>sulfur-oxidizing symbionts</taxon>
    </lineage>
</organism>
<dbReference type="AlphaFoldDB" id="A0A0N7KBH9"/>
<reference evidence="3 4" key="1">
    <citation type="journal article" date="2000" name="Mar. Ecol. Prog. Ser.">
        <title>Phylogenetic characterization of endosymbionts in three hydrothermal vent mussels: influence on host distributions.</title>
        <authorList>
            <person name="Fujiwara Y."/>
            <person name="Takai K."/>
            <person name="Uematsu K."/>
            <person name="Tsuchida S."/>
            <person name="Hunt J.C."/>
            <person name="Hashimoto J."/>
        </authorList>
    </citation>
    <scope>NUCLEOTIDE SEQUENCE [LARGE SCALE GENOMIC DNA]</scope>
    <source>
        <strain evidence="3 4">Myojin Knoll</strain>
    </source>
</reference>
<keyword evidence="4" id="KW-1185">Reference proteome</keyword>
<dbReference type="OrthoDB" id="9812909at2"/>
<dbReference type="Pfam" id="PF13103">
    <property type="entry name" value="TonB_2"/>
    <property type="match status" value="1"/>
</dbReference>
<reference evidence="3 4" key="2">
    <citation type="journal article" date="2016" name="ISME J.">
        <title>Heterogeneous composition of key metabolic gene clusters in a vent mussel symbiont population.</title>
        <authorList>
            <person name="Ikuta T."/>
            <person name="Takaki Y."/>
            <person name="Nagai Y."/>
            <person name="Shimamura S."/>
            <person name="Tsuda M."/>
            <person name="Kawagucci S."/>
            <person name="Aoki Y."/>
            <person name="Inoue K."/>
            <person name="Teruya M."/>
            <person name="Satou K."/>
            <person name="Teruya K."/>
            <person name="Shimoji M."/>
            <person name="Tamotsu H."/>
            <person name="Hirano T."/>
            <person name="Maruyama T."/>
            <person name="Yoshida T."/>
        </authorList>
    </citation>
    <scope>NUCLEOTIDE SEQUENCE [LARGE SCALE GENOMIC DNA]</scope>
    <source>
        <strain evidence="3 4">Myojin Knoll</strain>
    </source>
</reference>
<proteinExistence type="predicted"/>
<name>A0A0N7KBH9_9GAMM</name>
<dbReference type="Proteomes" id="UP000067399">
    <property type="component" value="Chromosome"/>
</dbReference>
<keyword evidence="2" id="KW-0472">Membrane</keyword>
<dbReference type="KEGG" id="ebh:BSEPE_1073"/>
<sequence length="280" mass="32924">MDFIKNIRLPKIAQRHPVAFSVAIALHLLILIGLFFSNIQRLEEVKSQVKKTTTEFIPKAMTIDLSEIKKEKKRLVDIQKKKAAKIKYEEKRLRKLEDERYKKQRKINQLKAKAKKEKKAKKIAEKKRKAAEKKAKDAERKVKDTEKKRKIADKKFKEEQKKYDLIKQAEFKKEQERKLAQAQIINELKLNYINQIASRVRKQWRYEGGKDDWGCEVYIAQDKDGKVQSVNLKSCNIDNNSKVKSFKNAIKRAVMKASPLPSAPDKSVFDREVIFHFRVN</sequence>
<dbReference type="RefSeq" id="WP_066044902.1">
    <property type="nucleotide sequence ID" value="NZ_AP013042.1"/>
</dbReference>
<dbReference type="EMBL" id="AP013042">
    <property type="protein sequence ID" value="BAS68063.1"/>
    <property type="molecule type" value="Genomic_DNA"/>
</dbReference>
<evidence type="ECO:0000256" key="2">
    <source>
        <dbReference type="SAM" id="Phobius"/>
    </source>
</evidence>
<feature type="compositionally biased region" description="Basic and acidic residues" evidence="1">
    <location>
        <begin position="132"/>
        <end position="146"/>
    </location>
</feature>
<dbReference type="STRING" id="1303921.BSEPE_1073"/>